<name>A0A0A9DPB3_ARUDO</name>
<accession>A0A0A9DPB3</accession>
<protein>
    <submittedName>
        <fullName evidence="2">Uncharacterized protein</fullName>
    </submittedName>
</protein>
<reference evidence="2" key="2">
    <citation type="journal article" date="2015" name="Data Brief">
        <title>Shoot transcriptome of the giant reed, Arundo donax.</title>
        <authorList>
            <person name="Barrero R.A."/>
            <person name="Guerrero F.D."/>
            <person name="Moolhuijzen P."/>
            <person name="Goolsby J.A."/>
            <person name="Tidwell J."/>
            <person name="Bellgard S.E."/>
            <person name="Bellgard M.I."/>
        </authorList>
    </citation>
    <scope>NUCLEOTIDE SEQUENCE</scope>
    <source>
        <tissue evidence="2">Shoot tissue taken approximately 20 cm above the soil surface</tissue>
    </source>
</reference>
<feature type="compositionally biased region" description="Polar residues" evidence="1">
    <location>
        <begin position="15"/>
        <end position="33"/>
    </location>
</feature>
<proteinExistence type="predicted"/>
<sequence>MVGDNTCGSRREGFRSSQQGRGAERTTTWSNRGCQGGGPRDGSPHGAPHPQGGAQGEGHPHGENHPPGCGQGGRSQDGGESKMDLDQWSAVAASHQVPQGECQDQLQAHPH</sequence>
<dbReference type="EMBL" id="GBRH01209362">
    <property type="protein sequence ID" value="JAD88533.1"/>
    <property type="molecule type" value="Transcribed_RNA"/>
</dbReference>
<organism evidence="2">
    <name type="scientific">Arundo donax</name>
    <name type="common">Giant reed</name>
    <name type="synonym">Donax arundinaceus</name>
    <dbReference type="NCBI Taxonomy" id="35708"/>
    <lineage>
        <taxon>Eukaryota</taxon>
        <taxon>Viridiplantae</taxon>
        <taxon>Streptophyta</taxon>
        <taxon>Embryophyta</taxon>
        <taxon>Tracheophyta</taxon>
        <taxon>Spermatophyta</taxon>
        <taxon>Magnoliopsida</taxon>
        <taxon>Liliopsida</taxon>
        <taxon>Poales</taxon>
        <taxon>Poaceae</taxon>
        <taxon>PACMAD clade</taxon>
        <taxon>Arundinoideae</taxon>
        <taxon>Arundineae</taxon>
        <taxon>Arundo</taxon>
    </lineage>
</organism>
<feature type="region of interest" description="Disordered" evidence="1">
    <location>
        <begin position="1"/>
        <end position="111"/>
    </location>
</feature>
<reference evidence="2" key="1">
    <citation type="submission" date="2014-09" db="EMBL/GenBank/DDBJ databases">
        <authorList>
            <person name="Magalhaes I.L.F."/>
            <person name="Oliveira U."/>
            <person name="Santos F.R."/>
            <person name="Vidigal T.H.D.A."/>
            <person name="Brescovit A.D."/>
            <person name="Santos A.J."/>
        </authorList>
    </citation>
    <scope>NUCLEOTIDE SEQUENCE</scope>
    <source>
        <tissue evidence="2">Shoot tissue taken approximately 20 cm above the soil surface</tissue>
    </source>
</reference>
<dbReference type="AlphaFoldDB" id="A0A0A9DPB3"/>
<feature type="compositionally biased region" description="Polar residues" evidence="1">
    <location>
        <begin position="102"/>
        <end position="111"/>
    </location>
</feature>
<evidence type="ECO:0000256" key="1">
    <source>
        <dbReference type="SAM" id="MobiDB-lite"/>
    </source>
</evidence>
<evidence type="ECO:0000313" key="2">
    <source>
        <dbReference type="EMBL" id="JAD88533.1"/>
    </source>
</evidence>